<dbReference type="RefSeq" id="WP_201168686.1">
    <property type="nucleotide sequence ID" value="NZ_JAEPWM010000002.1"/>
</dbReference>
<protein>
    <submittedName>
        <fullName evidence="1">Uncharacterized protein</fullName>
    </submittedName>
</protein>
<proteinExistence type="predicted"/>
<accession>A0A934TRH1</accession>
<comment type="caution">
    <text evidence="1">The sequence shown here is derived from an EMBL/GenBank/DDBJ whole genome shotgun (WGS) entry which is preliminary data.</text>
</comment>
<gene>
    <name evidence="1" type="ORF">JJB11_08995</name>
</gene>
<reference evidence="1" key="2">
    <citation type="submission" date="2021-01" db="EMBL/GenBank/DDBJ databases">
        <authorList>
            <person name="Kang M."/>
        </authorList>
    </citation>
    <scope>NUCLEOTIDE SEQUENCE</scope>
    <source>
        <strain evidence="1">KACC 17527</strain>
    </source>
</reference>
<organism evidence="1 2">
    <name type="scientific">Ramlibacter ginsenosidimutans</name>
    <dbReference type="NCBI Taxonomy" id="502333"/>
    <lineage>
        <taxon>Bacteria</taxon>
        <taxon>Pseudomonadati</taxon>
        <taxon>Pseudomonadota</taxon>
        <taxon>Betaproteobacteria</taxon>
        <taxon>Burkholderiales</taxon>
        <taxon>Comamonadaceae</taxon>
        <taxon>Ramlibacter</taxon>
    </lineage>
</organism>
<name>A0A934TRH1_9BURK</name>
<keyword evidence="2" id="KW-1185">Reference proteome</keyword>
<dbReference type="EMBL" id="JAEPWM010000002">
    <property type="protein sequence ID" value="MBK6006224.1"/>
    <property type="molecule type" value="Genomic_DNA"/>
</dbReference>
<dbReference type="Proteomes" id="UP000630528">
    <property type="component" value="Unassembled WGS sequence"/>
</dbReference>
<reference evidence="1" key="1">
    <citation type="journal article" date="2012" name="J. Microbiol. Biotechnol.">
        <title>Ramlibacter ginsenosidimutans sp. nov., with ginsenoside-converting activity.</title>
        <authorList>
            <person name="Wang L."/>
            <person name="An D.S."/>
            <person name="Kim S.G."/>
            <person name="Jin F.X."/>
            <person name="Kim S.C."/>
            <person name="Lee S.T."/>
            <person name="Im W.T."/>
        </authorList>
    </citation>
    <scope>NUCLEOTIDE SEQUENCE</scope>
    <source>
        <strain evidence="1">KACC 17527</strain>
    </source>
</reference>
<evidence type="ECO:0000313" key="2">
    <source>
        <dbReference type="Proteomes" id="UP000630528"/>
    </source>
</evidence>
<evidence type="ECO:0000313" key="1">
    <source>
        <dbReference type="EMBL" id="MBK6006224.1"/>
    </source>
</evidence>
<dbReference type="AlphaFoldDB" id="A0A934TRH1"/>
<sequence length="165" mass="17888">MTTHHHRASIPQSWSAAIATLVGVLLLGAALAWITDSVTLQGERTIYTVNCVGGSWNGTACTGRLAAGDRYRYRALRIHREVLFWRPGASEASGRLLGCDIQDGRNWHCPDGPDAARSITTTLVRGRAVRDPASGPAFHAVPKWRWLLLHWGLPGGDEADDGAPE</sequence>